<dbReference type="Proteomes" id="UP001170713">
    <property type="component" value="Unassembled WGS sequence"/>
</dbReference>
<comment type="function">
    <text evidence="5">Part of the ABC transporter complex HmuTUV involved in hemin import. Responsible for energy coupling to the transport system.</text>
</comment>
<dbReference type="CDD" id="cd03214">
    <property type="entry name" value="ABC_Iron-Siderophores_B12_Hemin"/>
    <property type="match status" value="1"/>
</dbReference>
<keyword evidence="1" id="KW-0813">Transport</keyword>
<dbReference type="GO" id="GO:0016887">
    <property type="term" value="F:ATP hydrolysis activity"/>
    <property type="evidence" value="ECO:0007669"/>
    <property type="project" value="InterPro"/>
</dbReference>
<evidence type="ECO:0000313" key="7">
    <source>
        <dbReference type="EMBL" id="MDN5115022.1"/>
    </source>
</evidence>
<dbReference type="PANTHER" id="PTHR42794">
    <property type="entry name" value="HEMIN IMPORT ATP-BINDING PROTEIN HMUV"/>
    <property type="match status" value="1"/>
</dbReference>
<evidence type="ECO:0000256" key="5">
    <source>
        <dbReference type="ARBA" id="ARBA00037066"/>
    </source>
</evidence>
<evidence type="ECO:0000256" key="1">
    <source>
        <dbReference type="ARBA" id="ARBA00022448"/>
    </source>
</evidence>
<comment type="caution">
    <text evidence="7">The sequence shown here is derived from an EMBL/GenBank/DDBJ whole genome shotgun (WGS) entry which is preliminary data.</text>
</comment>
<reference evidence="7" key="1">
    <citation type="journal article" date="2023" name="Microorganisms">
        <title>Genomic Characterization of Arcobacter butzleri Strains Isolated from Various Sources in Lithuania.</title>
        <authorList>
            <person name="Uljanovas D."/>
            <person name="Golz G."/>
            <person name="Fleischmann S."/>
            <person name="Kudirkiene E."/>
            <person name="Kasetiene N."/>
            <person name="Grineviciene A."/>
            <person name="Tamuleviciene E."/>
            <person name="Aksomaitiene J."/>
            <person name="Alter T."/>
            <person name="Malakauskas M."/>
        </authorList>
    </citation>
    <scope>NUCLEOTIDE SEQUENCE</scope>
    <source>
        <strain evidence="7">W48</strain>
    </source>
</reference>
<evidence type="ECO:0000256" key="3">
    <source>
        <dbReference type="ARBA" id="ARBA00022840"/>
    </source>
</evidence>
<feature type="domain" description="ABC transporter" evidence="6">
    <location>
        <begin position="2"/>
        <end position="240"/>
    </location>
</feature>
<dbReference type="GO" id="GO:0005524">
    <property type="term" value="F:ATP binding"/>
    <property type="evidence" value="ECO:0007669"/>
    <property type="project" value="UniProtKB-KW"/>
</dbReference>
<dbReference type="PROSITE" id="PS50893">
    <property type="entry name" value="ABC_TRANSPORTER_2"/>
    <property type="match status" value="1"/>
</dbReference>
<dbReference type="Pfam" id="PF00005">
    <property type="entry name" value="ABC_tran"/>
    <property type="match status" value="1"/>
</dbReference>
<keyword evidence="3 7" id="KW-0067">ATP-binding</keyword>
<proteinExistence type="predicted"/>
<reference evidence="7" key="2">
    <citation type="submission" date="2023-01" db="EMBL/GenBank/DDBJ databases">
        <authorList>
            <person name="Uljanovas D."/>
        </authorList>
    </citation>
    <scope>NUCLEOTIDE SEQUENCE</scope>
    <source>
        <strain evidence="7">W48</strain>
    </source>
</reference>
<dbReference type="SMART" id="SM00382">
    <property type="entry name" value="AAA"/>
    <property type="match status" value="1"/>
</dbReference>
<dbReference type="PANTHER" id="PTHR42794:SF1">
    <property type="entry name" value="HEMIN IMPORT ATP-BINDING PROTEIN HMUV"/>
    <property type="match status" value="1"/>
</dbReference>
<dbReference type="InterPro" id="IPR017871">
    <property type="entry name" value="ABC_transporter-like_CS"/>
</dbReference>
<dbReference type="Gene3D" id="3.40.50.300">
    <property type="entry name" value="P-loop containing nucleotide triphosphate hydrolases"/>
    <property type="match status" value="1"/>
</dbReference>
<dbReference type="InterPro" id="IPR003439">
    <property type="entry name" value="ABC_transporter-like_ATP-bd"/>
</dbReference>
<sequence>MYDIKGINYLIQKKEILKNINLKIKPNSFLSIVGPNGCGKSTLIKTINRNLDIQKGIITLNNRNIEDFSDKELALKRSVLQQSFFFPYNFKAIEIIEMGLYAYELSSKEKYTILHYIVEKLNIEPLKDKDYVSLSGGEKQKIQFARVVVQLYASPEREKYLFLDEPTLNLDIFYQLKILDLVKELQKDLDIGICAILHDINQAYLYSDEIIMMKEGEIKYFGKTKEVLTYENIYDIFHVESEFVYSKKLQKEILITTS</sequence>
<keyword evidence="2" id="KW-0547">Nucleotide-binding</keyword>
<evidence type="ECO:0000313" key="8">
    <source>
        <dbReference type="Proteomes" id="UP001170713"/>
    </source>
</evidence>
<gene>
    <name evidence="7" type="ORF">PJV88_10310</name>
</gene>
<dbReference type="PROSITE" id="PS00211">
    <property type="entry name" value="ABC_TRANSPORTER_1"/>
    <property type="match status" value="1"/>
</dbReference>
<dbReference type="RefSeq" id="WP_301343318.1">
    <property type="nucleotide sequence ID" value="NZ_JAQJJC010000019.1"/>
</dbReference>
<dbReference type="InterPro" id="IPR027417">
    <property type="entry name" value="P-loop_NTPase"/>
</dbReference>
<dbReference type="InterPro" id="IPR003593">
    <property type="entry name" value="AAA+_ATPase"/>
</dbReference>
<evidence type="ECO:0000259" key="6">
    <source>
        <dbReference type="PROSITE" id="PS50893"/>
    </source>
</evidence>
<dbReference type="SUPFAM" id="SSF52540">
    <property type="entry name" value="P-loop containing nucleoside triphosphate hydrolases"/>
    <property type="match status" value="1"/>
</dbReference>
<dbReference type="EMBL" id="JAQJJC010000019">
    <property type="protein sequence ID" value="MDN5115022.1"/>
    <property type="molecule type" value="Genomic_DNA"/>
</dbReference>
<keyword evidence="4" id="KW-1278">Translocase</keyword>
<evidence type="ECO:0000256" key="2">
    <source>
        <dbReference type="ARBA" id="ARBA00022741"/>
    </source>
</evidence>
<evidence type="ECO:0000256" key="4">
    <source>
        <dbReference type="ARBA" id="ARBA00022967"/>
    </source>
</evidence>
<dbReference type="AlphaFoldDB" id="A0AAW7Q6B7"/>
<accession>A0AAW7Q6B7</accession>
<organism evidence="7 8">
    <name type="scientific">Aliarcobacter butzleri</name>
    <dbReference type="NCBI Taxonomy" id="28197"/>
    <lineage>
        <taxon>Bacteria</taxon>
        <taxon>Pseudomonadati</taxon>
        <taxon>Campylobacterota</taxon>
        <taxon>Epsilonproteobacteria</taxon>
        <taxon>Campylobacterales</taxon>
        <taxon>Arcobacteraceae</taxon>
        <taxon>Aliarcobacter</taxon>
    </lineage>
</organism>
<name>A0AAW7Q6B7_9BACT</name>
<protein>
    <submittedName>
        <fullName evidence="7">ABC transporter ATP-binding protein</fullName>
    </submittedName>
</protein>